<evidence type="ECO:0000313" key="3">
    <source>
        <dbReference type="EMBL" id="KAF2558816.1"/>
    </source>
</evidence>
<dbReference type="InterPro" id="IPR003871">
    <property type="entry name" value="RFA1B/D_OB_1st"/>
</dbReference>
<dbReference type="Pfam" id="PF02721">
    <property type="entry name" value="DUF223"/>
    <property type="match status" value="1"/>
</dbReference>
<feature type="domain" description="Replication protein A 70 kDa DNA-binding subunit B/D first OB fold" evidence="2">
    <location>
        <begin position="5"/>
        <end position="104"/>
    </location>
</feature>
<proteinExistence type="predicted"/>
<sequence length="308" mass="34481">MAGIFDNVIDLNPMKTTWKIKVKIIRLWKQYFAGDIESIEMVLLDSNGDTIHATVNEDVVPIFESFLEEGDSKIFINFSLSQSCESYRLTKHPYKIWFQATTRVGFCDDLPYRLTGFTPINFREILDGSLSPEYLIDIIGQIVEVTQVEIVSLNGKDTEKISLELKNEEDVRLPLVVWGKVALDLSEAIQLLSDRTLICVMKFGKIKIWKDERSVCNAYNVSDISLNPSIQEGGSNMFYPDFSNGPEDPEGSMLLAGGSSVDSESNVKTPAKREGSPIESIEEAFYQSTANKHGPSDSIKKVKTEKSG</sequence>
<dbReference type="InterPro" id="IPR012340">
    <property type="entry name" value="NA-bd_OB-fold"/>
</dbReference>
<dbReference type="PANTHER" id="PTHR47165:SF4">
    <property type="entry name" value="OS03G0429900 PROTEIN"/>
    <property type="match status" value="1"/>
</dbReference>
<dbReference type="CDD" id="cd04481">
    <property type="entry name" value="RPA1_DBD_B_like"/>
    <property type="match status" value="1"/>
</dbReference>
<evidence type="ECO:0000256" key="1">
    <source>
        <dbReference type="SAM" id="MobiDB-lite"/>
    </source>
</evidence>
<dbReference type="EMBL" id="QGKW02001940">
    <property type="protein sequence ID" value="KAF2558816.1"/>
    <property type="molecule type" value="Genomic_DNA"/>
</dbReference>
<accession>A0A8S9HRH6</accession>
<dbReference type="AlphaFoldDB" id="A0A8S9HRH6"/>
<name>A0A8S9HRH6_BRACR</name>
<dbReference type="Proteomes" id="UP000712281">
    <property type="component" value="Unassembled WGS sequence"/>
</dbReference>
<organism evidence="3 4">
    <name type="scientific">Brassica cretica</name>
    <name type="common">Mustard</name>
    <dbReference type="NCBI Taxonomy" id="69181"/>
    <lineage>
        <taxon>Eukaryota</taxon>
        <taxon>Viridiplantae</taxon>
        <taxon>Streptophyta</taxon>
        <taxon>Embryophyta</taxon>
        <taxon>Tracheophyta</taxon>
        <taxon>Spermatophyta</taxon>
        <taxon>Magnoliopsida</taxon>
        <taxon>eudicotyledons</taxon>
        <taxon>Gunneridae</taxon>
        <taxon>Pentapetalae</taxon>
        <taxon>rosids</taxon>
        <taxon>malvids</taxon>
        <taxon>Brassicales</taxon>
        <taxon>Brassicaceae</taxon>
        <taxon>Brassiceae</taxon>
        <taxon>Brassica</taxon>
    </lineage>
</organism>
<dbReference type="SUPFAM" id="SSF50249">
    <property type="entry name" value="Nucleic acid-binding proteins"/>
    <property type="match status" value="2"/>
</dbReference>
<evidence type="ECO:0000313" key="4">
    <source>
        <dbReference type="Proteomes" id="UP000712281"/>
    </source>
</evidence>
<feature type="region of interest" description="Disordered" evidence="1">
    <location>
        <begin position="249"/>
        <end position="308"/>
    </location>
</feature>
<dbReference type="Gene3D" id="2.40.50.140">
    <property type="entry name" value="Nucleic acid-binding proteins"/>
    <property type="match status" value="2"/>
</dbReference>
<comment type="caution">
    <text evidence="3">The sequence shown here is derived from an EMBL/GenBank/DDBJ whole genome shotgun (WGS) entry which is preliminary data.</text>
</comment>
<protein>
    <recommendedName>
        <fullName evidence="2">Replication protein A 70 kDa DNA-binding subunit B/D first OB fold domain-containing protein</fullName>
    </recommendedName>
</protein>
<evidence type="ECO:0000259" key="2">
    <source>
        <dbReference type="Pfam" id="PF02721"/>
    </source>
</evidence>
<reference evidence="3" key="1">
    <citation type="submission" date="2019-12" db="EMBL/GenBank/DDBJ databases">
        <title>Genome sequencing and annotation of Brassica cretica.</title>
        <authorList>
            <person name="Studholme D.J."/>
            <person name="Sarris P.F."/>
        </authorList>
    </citation>
    <scope>NUCLEOTIDE SEQUENCE</scope>
    <source>
        <strain evidence="3">PFS-001/15</strain>
        <tissue evidence="3">Leaf</tissue>
    </source>
</reference>
<dbReference type="PANTHER" id="PTHR47165">
    <property type="entry name" value="OS03G0429900 PROTEIN"/>
    <property type="match status" value="1"/>
</dbReference>
<feature type="compositionally biased region" description="Basic and acidic residues" evidence="1">
    <location>
        <begin position="294"/>
        <end position="308"/>
    </location>
</feature>
<gene>
    <name evidence="3" type="ORF">F2Q68_00017497</name>
</gene>
<dbReference type="CDD" id="cd04480">
    <property type="entry name" value="RPA1_DBD_A_like"/>
    <property type="match status" value="1"/>
</dbReference>